<name>A0A2B4RY41_STYPI</name>
<protein>
    <submittedName>
        <fullName evidence="2">Uncharacterized protein</fullName>
    </submittedName>
</protein>
<evidence type="ECO:0000256" key="1">
    <source>
        <dbReference type="SAM" id="Coils"/>
    </source>
</evidence>
<organism evidence="2 3">
    <name type="scientific">Stylophora pistillata</name>
    <name type="common">Smooth cauliflower coral</name>
    <dbReference type="NCBI Taxonomy" id="50429"/>
    <lineage>
        <taxon>Eukaryota</taxon>
        <taxon>Metazoa</taxon>
        <taxon>Cnidaria</taxon>
        <taxon>Anthozoa</taxon>
        <taxon>Hexacorallia</taxon>
        <taxon>Scleractinia</taxon>
        <taxon>Astrocoeniina</taxon>
        <taxon>Pocilloporidae</taxon>
        <taxon>Stylophora</taxon>
    </lineage>
</organism>
<comment type="caution">
    <text evidence="2">The sequence shown here is derived from an EMBL/GenBank/DDBJ whole genome shotgun (WGS) entry which is preliminary data.</text>
</comment>
<accession>A0A2B4RY41</accession>
<keyword evidence="3" id="KW-1185">Reference proteome</keyword>
<keyword evidence="1" id="KW-0175">Coiled coil</keyword>
<dbReference type="Proteomes" id="UP000225706">
    <property type="component" value="Unassembled WGS sequence"/>
</dbReference>
<evidence type="ECO:0000313" key="2">
    <source>
        <dbReference type="EMBL" id="PFX21719.1"/>
    </source>
</evidence>
<feature type="coiled-coil region" evidence="1">
    <location>
        <begin position="89"/>
        <end position="250"/>
    </location>
</feature>
<reference evidence="3" key="1">
    <citation type="journal article" date="2017" name="bioRxiv">
        <title>Comparative analysis of the genomes of Stylophora pistillata and Acropora digitifera provides evidence for extensive differences between species of corals.</title>
        <authorList>
            <person name="Voolstra C.R."/>
            <person name="Li Y."/>
            <person name="Liew Y.J."/>
            <person name="Baumgarten S."/>
            <person name="Zoccola D."/>
            <person name="Flot J.-F."/>
            <person name="Tambutte S."/>
            <person name="Allemand D."/>
            <person name="Aranda M."/>
        </authorList>
    </citation>
    <scope>NUCLEOTIDE SEQUENCE [LARGE SCALE GENOMIC DNA]</scope>
</reference>
<gene>
    <name evidence="2" type="ORF">AWC38_SpisGene13798</name>
</gene>
<proteinExistence type="predicted"/>
<sequence length="342" mass="40159">MQLAHVTNAWEKTSLLTNSGYISLFKATNKHLSKSSLNMALVSVSEKCFNTIESALKAVKTGDIRSSEIMLKSLGNDGLLVQQQASVYCDRLREAENEHKQQVEAITRQINELYQEQKQHEKRKKELEANKSVLRSKKNHYIQGKREALRKYQEVEWQKREAEEKFEELKTFWWVPIYGQYLVVRELFEENDKKARHASREMHRHERDAEEAERDIERTNSGIRQAEEDMRRISEKVEQLERQRQHCHNNLGDVKSMVVFIIQAVTFWKEVVELTRAATVKTENIQKIVELAQKKDSIKILTSRGTQIKMKSFKECWMDLIQTINSDENNVIFQRYAKAAIS</sequence>
<dbReference type="OrthoDB" id="5977670at2759"/>
<evidence type="ECO:0000313" key="3">
    <source>
        <dbReference type="Proteomes" id="UP000225706"/>
    </source>
</evidence>
<dbReference type="AlphaFoldDB" id="A0A2B4RY41"/>
<dbReference type="EMBL" id="LSMT01000266">
    <property type="protein sequence ID" value="PFX21719.1"/>
    <property type="molecule type" value="Genomic_DNA"/>
</dbReference>